<evidence type="ECO:0000313" key="3">
    <source>
        <dbReference type="EMBL" id="KXG78935.1"/>
    </source>
</evidence>
<feature type="domain" description="HTH cro/C1-type" evidence="2">
    <location>
        <begin position="14"/>
        <end position="67"/>
    </location>
</feature>
<dbReference type="SMART" id="SM00028">
    <property type="entry name" value="TPR"/>
    <property type="match status" value="4"/>
</dbReference>
<proteinExistence type="predicted"/>
<name>A0A140LEG0_9FIRM</name>
<dbReference type="SUPFAM" id="SSF47413">
    <property type="entry name" value="lambda repressor-like DNA-binding domains"/>
    <property type="match status" value="1"/>
</dbReference>
<dbReference type="CDD" id="cd00093">
    <property type="entry name" value="HTH_XRE"/>
    <property type="match status" value="1"/>
</dbReference>
<organism evidence="3 4">
    <name type="scientific">Thermotalea metallivorans</name>
    <dbReference type="NCBI Taxonomy" id="520762"/>
    <lineage>
        <taxon>Bacteria</taxon>
        <taxon>Bacillati</taxon>
        <taxon>Bacillota</taxon>
        <taxon>Clostridia</taxon>
        <taxon>Peptostreptococcales</taxon>
        <taxon>Thermotaleaceae</taxon>
        <taxon>Thermotalea</taxon>
    </lineage>
</organism>
<dbReference type="SUPFAM" id="SSF48452">
    <property type="entry name" value="TPR-like"/>
    <property type="match status" value="2"/>
</dbReference>
<dbReference type="EMBL" id="LOEE01000003">
    <property type="protein sequence ID" value="KXG78935.1"/>
    <property type="molecule type" value="Genomic_DNA"/>
</dbReference>
<gene>
    <name evidence="3" type="ORF">AN619_00950</name>
</gene>
<accession>A0A140LEG0</accession>
<dbReference type="AlphaFoldDB" id="A0A140LEG0"/>
<sequence>MYFMEDVILPPGEKIRRIRAFLGAKQEDLAGDKITRNMISYIENGKTRLTKSTAEVIAENMIRLSEAQKNPIHISVDYLMETEMEQANRILEKLRNELEKYSETNEKRFIEGFQRAQEILAEWNLPERRAAIYEVAGDFYYQKQKYHESYIHYIKALEDYIRINHHRKTAWIYSLLGRVSIELKNYQETINFNNYSMLILESHHMEEPEIMKRILFNNALAYWYLQLHDHCLELLDKLTKTYDDFSTEQHLDILNMKANCYLDRNELRQAEKIYINILEVAQEDNNLEMIAIAYKNLCEIYEKKGEETKAIEYGYKALEIREKIDSEYLPGTLLILGRLHQSIQNHEKAQEYLSKTLKTAQKRFDANIQAEAYKLLLETYIHMKDYKEIESVQKL</sequence>
<evidence type="ECO:0000256" key="1">
    <source>
        <dbReference type="SAM" id="Coils"/>
    </source>
</evidence>
<dbReference type="InterPro" id="IPR001387">
    <property type="entry name" value="Cro/C1-type_HTH"/>
</dbReference>
<dbReference type="PANTHER" id="PTHR10098">
    <property type="entry name" value="RAPSYN-RELATED"/>
    <property type="match status" value="1"/>
</dbReference>
<dbReference type="Gene3D" id="1.25.40.10">
    <property type="entry name" value="Tetratricopeptide repeat domain"/>
    <property type="match status" value="2"/>
</dbReference>
<dbReference type="Pfam" id="PF13424">
    <property type="entry name" value="TPR_12"/>
    <property type="match status" value="2"/>
</dbReference>
<dbReference type="InterPro" id="IPR010982">
    <property type="entry name" value="Lambda_DNA-bd_dom_sf"/>
</dbReference>
<dbReference type="InterPro" id="IPR011990">
    <property type="entry name" value="TPR-like_helical_dom_sf"/>
</dbReference>
<protein>
    <recommendedName>
        <fullName evidence="2">HTH cro/C1-type domain-containing protein</fullName>
    </recommendedName>
</protein>
<dbReference type="Proteomes" id="UP000070456">
    <property type="component" value="Unassembled WGS sequence"/>
</dbReference>
<dbReference type="RefSeq" id="WP_068553977.1">
    <property type="nucleotide sequence ID" value="NZ_LOEE01000003.1"/>
</dbReference>
<dbReference type="InterPro" id="IPR019734">
    <property type="entry name" value="TPR_rpt"/>
</dbReference>
<evidence type="ECO:0000313" key="4">
    <source>
        <dbReference type="Proteomes" id="UP000070456"/>
    </source>
</evidence>
<dbReference type="SMART" id="SM00530">
    <property type="entry name" value="HTH_XRE"/>
    <property type="match status" value="1"/>
</dbReference>
<dbReference type="OrthoDB" id="1706248at2"/>
<keyword evidence="1" id="KW-0175">Coiled coil</keyword>
<keyword evidence="4" id="KW-1185">Reference proteome</keyword>
<dbReference type="GO" id="GO:0003677">
    <property type="term" value="F:DNA binding"/>
    <property type="evidence" value="ECO:0007669"/>
    <property type="project" value="InterPro"/>
</dbReference>
<evidence type="ECO:0000259" key="2">
    <source>
        <dbReference type="SMART" id="SM00530"/>
    </source>
</evidence>
<dbReference type="Gene3D" id="1.10.260.40">
    <property type="entry name" value="lambda repressor-like DNA-binding domains"/>
    <property type="match status" value="1"/>
</dbReference>
<reference evidence="3 4" key="1">
    <citation type="submission" date="2015-12" db="EMBL/GenBank/DDBJ databases">
        <title>Draft genome sequence of the thermoanaerobe Thermotalea metallivorans, an isolate from the runoff channel of the Great Artesian Basin, Australia.</title>
        <authorList>
            <person name="Patel B.K."/>
        </authorList>
    </citation>
    <scope>NUCLEOTIDE SEQUENCE [LARGE SCALE GENOMIC DNA]</scope>
    <source>
        <strain evidence="3 4">B2-1</strain>
    </source>
</reference>
<feature type="coiled-coil region" evidence="1">
    <location>
        <begin position="80"/>
        <end position="111"/>
    </location>
</feature>
<dbReference type="STRING" id="520762.AN619_00950"/>
<comment type="caution">
    <text evidence="3">The sequence shown here is derived from an EMBL/GenBank/DDBJ whole genome shotgun (WGS) entry which is preliminary data.</text>
</comment>